<evidence type="ECO:0000313" key="3">
    <source>
        <dbReference type="EMBL" id="KAL1585176.1"/>
    </source>
</evidence>
<protein>
    <recommendedName>
        <fullName evidence="2">CoA-binding domain-containing protein</fullName>
    </recommendedName>
</protein>
<gene>
    <name evidence="3" type="ORF">WHR41_06472</name>
</gene>
<dbReference type="Pfam" id="PF13380">
    <property type="entry name" value="CoA_binding_2"/>
    <property type="match status" value="1"/>
</dbReference>
<dbReference type="EMBL" id="JAAQHG020000021">
    <property type="protein sequence ID" value="KAL1585176.1"/>
    <property type="molecule type" value="Genomic_DNA"/>
</dbReference>
<sequence length="172" mass="18126">MPTTRSSTRPAAPEPTMQTAARAFLSSPSFAVAGASSNPAKYGHILFTWYLSHSLPVTPLNPSSPSITIPSHPQPKSHATVPSPSALPHPGQTALSIVTPPAVTSKVLKEARDAGVRAVWLQPGSFGEEELAYAEREWPGRAVGGFGEGTRGAEGWCLLVDGEAAMRGREKM</sequence>
<dbReference type="InterPro" id="IPR036291">
    <property type="entry name" value="NAD(P)-bd_dom_sf"/>
</dbReference>
<dbReference type="RefSeq" id="XP_069228282.1">
    <property type="nucleotide sequence ID" value="XM_069375077.1"/>
</dbReference>
<reference evidence="3 4" key="1">
    <citation type="journal article" date="2020" name="Microbiol. Resour. Announc.">
        <title>Draft Genome Sequence of a Cladosporium Species Isolated from the Mesophotic Ascidian Didemnum maculosum.</title>
        <authorList>
            <person name="Gioti A."/>
            <person name="Siaperas R."/>
            <person name="Nikolaivits E."/>
            <person name="Le Goff G."/>
            <person name="Ouazzani J."/>
            <person name="Kotoulas G."/>
            <person name="Topakas E."/>
        </authorList>
    </citation>
    <scope>NUCLEOTIDE SEQUENCE [LARGE SCALE GENOMIC DNA]</scope>
    <source>
        <strain evidence="3 4">TM138-S3</strain>
    </source>
</reference>
<comment type="caution">
    <text evidence="3">The sequence shown here is derived from an EMBL/GenBank/DDBJ whole genome shotgun (WGS) entry which is preliminary data.</text>
</comment>
<dbReference type="Gene3D" id="3.40.50.720">
    <property type="entry name" value="NAD(P)-binding Rossmann-like Domain"/>
    <property type="match status" value="1"/>
</dbReference>
<evidence type="ECO:0000259" key="2">
    <source>
        <dbReference type="Pfam" id="PF13380"/>
    </source>
</evidence>
<dbReference type="InterPro" id="IPR003781">
    <property type="entry name" value="CoA-bd"/>
</dbReference>
<accession>A0AB34KN00</accession>
<organism evidence="3 4">
    <name type="scientific">Cladosporium halotolerans</name>
    <dbReference type="NCBI Taxonomy" id="1052096"/>
    <lineage>
        <taxon>Eukaryota</taxon>
        <taxon>Fungi</taxon>
        <taxon>Dikarya</taxon>
        <taxon>Ascomycota</taxon>
        <taxon>Pezizomycotina</taxon>
        <taxon>Dothideomycetes</taxon>
        <taxon>Dothideomycetidae</taxon>
        <taxon>Cladosporiales</taxon>
        <taxon>Cladosporiaceae</taxon>
        <taxon>Cladosporium</taxon>
    </lineage>
</organism>
<feature type="compositionally biased region" description="Low complexity" evidence="1">
    <location>
        <begin position="62"/>
        <end position="71"/>
    </location>
</feature>
<dbReference type="AlphaFoldDB" id="A0AB34KN00"/>
<evidence type="ECO:0000313" key="4">
    <source>
        <dbReference type="Proteomes" id="UP000803884"/>
    </source>
</evidence>
<dbReference type="SUPFAM" id="SSF51735">
    <property type="entry name" value="NAD(P)-binding Rossmann-fold domains"/>
    <property type="match status" value="1"/>
</dbReference>
<dbReference type="PANTHER" id="PTHR33303">
    <property type="entry name" value="CYTOPLASMIC PROTEIN-RELATED"/>
    <property type="match status" value="1"/>
</dbReference>
<evidence type="ECO:0000256" key="1">
    <source>
        <dbReference type="SAM" id="MobiDB-lite"/>
    </source>
</evidence>
<name>A0AB34KN00_9PEZI</name>
<keyword evidence="4" id="KW-1185">Reference proteome</keyword>
<dbReference type="Proteomes" id="UP000803884">
    <property type="component" value="Unassembled WGS sequence"/>
</dbReference>
<proteinExistence type="predicted"/>
<feature type="region of interest" description="Disordered" evidence="1">
    <location>
        <begin position="62"/>
        <end position="90"/>
    </location>
</feature>
<dbReference type="PANTHER" id="PTHR33303:SF2">
    <property type="entry name" value="COA-BINDING DOMAIN-CONTAINING PROTEIN"/>
    <property type="match status" value="1"/>
</dbReference>
<dbReference type="GeneID" id="96007915"/>
<feature type="domain" description="CoA-binding" evidence="2">
    <location>
        <begin position="29"/>
        <end position="136"/>
    </location>
</feature>